<dbReference type="GO" id="GO:0061522">
    <property type="term" value="F:1,4-dihydroxy-2-naphthoyl-CoA thioesterase activity"/>
    <property type="evidence" value="ECO:0007669"/>
    <property type="project" value="TreeGrafter"/>
</dbReference>
<keyword evidence="1" id="KW-0378">Hydrolase</keyword>
<keyword evidence="4" id="KW-1185">Reference proteome</keyword>
<gene>
    <name evidence="3" type="ORF">GCM10011410_16580</name>
</gene>
<feature type="domain" description="Thioesterase" evidence="2">
    <location>
        <begin position="75"/>
        <end position="152"/>
    </location>
</feature>
<dbReference type="PANTHER" id="PTHR43240:SF1">
    <property type="entry name" value="BLR5584 PROTEIN"/>
    <property type="match status" value="1"/>
</dbReference>
<evidence type="ECO:0000313" key="3">
    <source>
        <dbReference type="EMBL" id="GGC64709.1"/>
    </source>
</evidence>
<dbReference type="NCBIfam" id="TIGR00369">
    <property type="entry name" value="unchar_dom_1"/>
    <property type="match status" value="1"/>
</dbReference>
<dbReference type="Pfam" id="PF03061">
    <property type="entry name" value="4HBT"/>
    <property type="match status" value="1"/>
</dbReference>
<dbReference type="GO" id="GO:0005829">
    <property type="term" value="C:cytosol"/>
    <property type="evidence" value="ECO:0007669"/>
    <property type="project" value="TreeGrafter"/>
</dbReference>
<organism evidence="3 4">
    <name type="scientific">Hoyosella rhizosphaerae</name>
    <dbReference type="NCBI Taxonomy" id="1755582"/>
    <lineage>
        <taxon>Bacteria</taxon>
        <taxon>Bacillati</taxon>
        <taxon>Actinomycetota</taxon>
        <taxon>Actinomycetes</taxon>
        <taxon>Mycobacteriales</taxon>
        <taxon>Hoyosellaceae</taxon>
        <taxon>Hoyosella</taxon>
    </lineage>
</organism>
<dbReference type="PANTHER" id="PTHR43240">
    <property type="entry name" value="1,4-DIHYDROXY-2-NAPHTHOYL-COA THIOESTERASE 1"/>
    <property type="match status" value="1"/>
</dbReference>
<accession>A0A916XEK9</accession>
<dbReference type="EMBL" id="BMJH01000001">
    <property type="protein sequence ID" value="GGC64709.1"/>
    <property type="molecule type" value="Genomic_DNA"/>
</dbReference>
<sequence>MAEKSRQRQYSWSDPHATHGQHVSLSGLDFISSLARGEIDHSPAAHTLGFRVTKAESGSATIDLTPSEYHYNAVGSVHGGILTSILDSAMGFAISTTLPPGVGYTSLDVTVQFIRAVTESTGTITATGTAQHTGKTTATALGEIRDSTDRLIATATTRCMLFPAKE</sequence>
<proteinExistence type="predicted"/>
<reference evidence="3" key="2">
    <citation type="submission" date="2020-09" db="EMBL/GenBank/DDBJ databases">
        <authorList>
            <person name="Sun Q."/>
            <person name="Zhou Y."/>
        </authorList>
    </citation>
    <scope>NUCLEOTIDE SEQUENCE</scope>
    <source>
        <strain evidence="3">CGMCC 1.15478</strain>
    </source>
</reference>
<dbReference type="InterPro" id="IPR029069">
    <property type="entry name" value="HotDog_dom_sf"/>
</dbReference>
<dbReference type="SUPFAM" id="SSF54637">
    <property type="entry name" value="Thioesterase/thiol ester dehydrase-isomerase"/>
    <property type="match status" value="1"/>
</dbReference>
<evidence type="ECO:0000313" key="4">
    <source>
        <dbReference type="Proteomes" id="UP000641514"/>
    </source>
</evidence>
<dbReference type="CDD" id="cd03443">
    <property type="entry name" value="PaaI_thioesterase"/>
    <property type="match status" value="1"/>
</dbReference>
<evidence type="ECO:0000256" key="1">
    <source>
        <dbReference type="ARBA" id="ARBA00022801"/>
    </source>
</evidence>
<protein>
    <submittedName>
        <fullName evidence="3">Phenylacetic acid degradation protein</fullName>
    </submittedName>
</protein>
<evidence type="ECO:0000259" key="2">
    <source>
        <dbReference type="Pfam" id="PF03061"/>
    </source>
</evidence>
<dbReference type="AlphaFoldDB" id="A0A916XEK9"/>
<dbReference type="InterPro" id="IPR006683">
    <property type="entry name" value="Thioestr_dom"/>
</dbReference>
<dbReference type="RefSeq" id="WP_188672560.1">
    <property type="nucleotide sequence ID" value="NZ_BMJH01000001.1"/>
</dbReference>
<dbReference type="Proteomes" id="UP000641514">
    <property type="component" value="Unassembled WGS sequence"/>
</dbReference>
<reference evidence="3" key="1">
    <citation type="journal article" date="2014" name="Int. J. Syst. Evol. Microbiol.">
        <title>Complete genome sequence of Corynebacterium casei LMG S-19264T (=DSM 44701T), isolated from a smear-ripened cheese.</title>
        <authorList>
            <consortium name="US DOE Joint Genome Institute (JGI-PGF)"/>
            <person name="Walter F."/>
            <person name="Albersmeier A."/>
            <person name="Kalinowski J."/>
            <person name="Ruckert C."/>
        </authorList>
    </citation>
    <scope>NUCLEOTIDE SEQUENCE</scope>
    <source>
        <strain evidence="3">CGMCC 1.15478</strain>
    </source>
</reference>
<dbReference type="Gene3D" id="3.10.129.10">
    <property type="entry name" value="Hotdog Thioesterase"/>
    <property type="match status" value="1"/>
</dbReference>
<name>A0A916XEK9_9ACTN</name>
<dbReference type="InterPro" id="IPR003736">
    <property type="entry name" value="PAAI_dom"/>
</dbReference>
<comment type="caution">
    <text evidence="3">The sequence shown here is derived from an EMBL/GenBank/DDBJ whole genome shotgun (WGS) entry which is preliminary data.</text>
</comment>